<dbReference type="AlphaFoldDB" id="A0A061B0S5"/>
<dbReference type="Pfam" id="PF00012">
    <property type="entry name" value="HSP70"/>
    <property type="match status" value="1"/>
</dbReference>
<dbReference type="Gene3D" id="3.30.420.40">
    <property type="match status" value="2"/>
</dbReference>
<accession>A0A061B0S5</accession>
<dbReference type="Gene3D" id="3.30.30.30">
    <property type="match status" value="1"/>
</dbReference>
<dbReference type="SUPFAM" id="SSF53067">
    <property type="entry name" value="Actin-like ATPase domain"/>
    <property type="match status" value="2"/>
</dbReference>
<keyword evidence="2" id="KW-0067">ATP-binding</keyword>
<feature type="region of interest" description="Disordered" evidence="4">
    <location>
        <begin position="822"/>
        <end position="869"/>
    </location>
</feature>
<dbReference type="EMBL" id="LK052897">
    <property type="protein sequence ID" value="CDR43411.1"/>
    <property type="molecule type" value="Genomic_DNA"/>
</dbReference>
<dbReference type="PRINTS" id="PR00301">
    <property type="entry name" value="HEATSHOCK70"/>
</dbReference>
<feature type="chain" id="PRO_5001594181" evidence="5">
    <location>
        <begin position="20"/>
        <end position="869"/>
    </location>
</feature>
<dbReference type="FunFam" id="3.90.640.10:FF:000004">
    <property type="entry name" value="Heat shock 70 kDa protein 4"/>
    <property type="match status" value="1"/>
</dbReference>
<dbReference type="SUPFAM" id="SSF100934">
    <property type="entry name" value="Heat shock protein 70kD (HSP70), C-terminal subdomain"/>
    <property type="match status" value="1"/>
</dbReference>
<dbReference type="InterPro" id="IPR013126">
    <property type="entry name" value="Hsp_70_fam"/>
</dbReference>
<evidence type="ECO:0000313" key="6">
    <source>
        <dbReference type="EMBL" id="CDR43411.1"/>
    </source>
</evidence>
<proteinExistence type="predicted"/>
<feature type="compositionally biased region" description="Basic and acidic residues" evidence="4">
    <location>
        <begin position="859"/>
        <end position="869"/>
    </location>
</feature>
<dbReference type="Gene3D" id="1.20.1270.10">
    <property type="match status" value="1"/>
</dbReference>
<keyword evidence="5" id="KW-0732">Signal</keyword>
<dbReference type="GO" id="GO:0140662">
    <property type="term" value="F:ATP-dependent protein folding chaperone"/>
    <property type="evidence" value="ECO:0007669"/>
    <property type="project" value="InterPro"/>
</dbReference>
<name>A0A061B0S5_CYBFA</name>
<feature type="signal peptide" evidence="5">
    <location>
        <begin position="1"/>
        <end position="19"/>
    </location>
</feature>
<keyword evidence="3" id="KW-0143">Chaperone</keyword>
<keyword evidence="1" id="KW-0547">Nucleotide-binding</keyword>
<organism evidence="6">
    <name type="scientific">Cyberlindnera fabianii</name>
    <name type="common">Yeast</name>
    <name type="synonym">Hansenula fabianii</name>
    <dbReference type="NCBI Taxonomy" id="36022"/>
    <lineage>
        <taxon>Eukaryota</taxon>
        <taxon>Fungi</taxon>
        <taxon>Dikarya</taxon>
        <taxon>Ascomycota</taxon>
        <taxon>Saccharomycotina</taxon>
        <taxon>Saccharomycetes</taxon>
        <taxon>Phaffomycetales</taxon>
        <taxon>Phaffomycetaceae</taxon>
        <taxon>Cyberlindnera</taxon>
    </lineage>
</organism>
<dbReference type="PANTHER" id="PTHR45639">
    <property type="entry name" value="HSC70CB, ISOFORM G-RELATED"/>
    <property type="match status" value="1"/>
</dbReference>
<dbReference type="PhylomeDB" id="A0A061B0S5"/>
<dbReference type="OrthoDB" id="10262720at2759"/>
<reference evidence="6" key="1">
    <citation type="journal article" date="2014" name="Genome Announc.">
        <title>Genome sequence of the yeast Cyberlindnera fabianii (Hansenula fabianii).</title>
        <authorList>
            <person name="Freel K.C."/>
            <person name="Sarilar V."/>
            <person name="Neuveglise C."/>
            <person name="Devillers H."/>
            <person name="Friedrich A."/>
            <person name="Schacherer J."/>
        </authorList>
    </citation>
    <scope>NUCLEOTIDE SEQUENCE</scope>
    <source>
        <strain evidence="6">YJS4271</strain>
    </source>
</reference>
<dbReference type="GO" id="GO:0034663">
    <property type="term" value="C:endoplasmic reticulum chaperone complex"/>
    <property type="evidence" value="ECO:0007669"/>
    <property type="project" value="TreeGrafter"/>
</dbReference>
<dbReference type="GO" id="GO:0005524">
    <property type="term" value="F:ATP binding"/>
    <property type="evidence" value="ECO:0007669"/>
    <property type="project" value="UniProtKB-KW"/>
</dbReference>
<feature type="compositionally biased region" description="Basic and acidic residues" evidence="4">
    <location>
        <begin position="833"/>
        <end position="848"/>
    </location>
</feature>
<dbReference type="GO" id="GO:0030968">
    <property type="term" value="P:endoplasmic reticulum unfolded protein response"/>
    <property type="evidence" value="ECO:0007669"/>
    <property type="project" value="TreeGrafter"/>
</dbReference>
<dbReference type="InterPro" id="IPR043129">
    <property type="entry name" value="ATPase_NBD"/>
</dbReference>
<dbReference type="PROSITE" id="PS51257">
    <property type="entry name" value="PROKAR_LIPOPROTEIN"/>
    <property type="match status" value="1"/>
</dbReference>
<protein>
    <submittedName>
        <fullName evidence="6">CYFA0S12e00254g1_1</fullName>
    </submittedName>
</protein>
<evidence type="ECO:0000256" key="4">
    <source>
        <dbReference type="SAM" id="MobiDB-lite"/>
    </source>
</evidence>
<feature type="compositionally biased region" description="Acidic residues" evidence="4">
    <location>
        <begin position="849"/>
        <end position="858"/>
    </location>
</feature>
<sequence length="869" mass="96239">MRTVPLLLAFWTLLGSACAAILALDIGTDYTKAALVAPGVPFEIVMSADSKRKDVSGIAFKPLPGDSDDFERLYGSHTASFCTRFPSQCLLNTKPLWGKAPDDKVVQHYLHSHPAVNIVPSKNNRETIAFEVSGHTYPIEEVLAMNIQNIVERASILLKEKSPGGISQIRDVSVTVPSFFTSAQRNAIKDSVELAGLNLIALVDDGLAIAVNYATSREFQQGETEHHIIYDMGAGSTKATLASFTKENETSPVAVSVEGYAYDESLGGGYFTNAVAELIRAKFLESHQDVHTSQFNANHRAVAKLYQAADKAKLVLSANSEAQVSIESLHDDIDFKTKITRQEFEDYISDSSTRITDPINSLLEKSGLTLRDLSSVIYAGGSTRVPFVQRHLLSLIGEDLVSKTINADEAAVFGASLRAIQISKMFRSKELIVKEPSPFAYAVAIDDSVVELFPEGTLYGTSAILDLTENFVDAETIAFDVIENAKRYVKYDAGKASTVKADYKFNVSDCSEGISYIAKFTLDESRLVSLDSFEAHCAVAKVGFFDKLRGNDNNNETESQGADKPRIKRSIITTKQRFIGPRPLGTATKQELKSHLTTLDLKDKQRKMVSEKLNELEAVLYSARTLLSDDDVVEKCPESMIDEANALVSEYLEWLDFESDGAQLKEIRSKLEDVQKSVGSIESFLSELSTPLDAQEFESIHTNAVEAVNALQEYFLTMSEEAFTVAGLFTKSGLDYENELAKVTKPQHITQEQLDAVQKSVTKTFEEVKTLFEDTEKLESMTREEKLQIRREALLKIEELKNTQQALKTSHTQKMKDLKSVLGKHLRAQKRAAAKEEAKRKESEKSESLESESSESEEQPTKAVEHDEL</sequence>
<dbReference type="PANTHER" id="PTHR45639:SF3">
    <property type="entry name" value="HYPOXIA UP-REGULATED PROTEIN 1"/>
    <property type="match status" value="1"/>
</dbReference>
<dbReference type="InterPro" id="IPR029048">
    <property type="entry name" value="HSP70_C_sf"/>
</dbReference>
<dbReference type="CDD" id="cd10230">
    <property type="entry name" value="ASKHA_NBD_HSP70_HYOU1"/>
    <property type="match status" value="1"/>
</dbReference>
<dbReference type="VEuPathDB" id="FungiDB:BON22_2191"/>
<dbReference type="Gene3D" id="3.90.640.10">
    <property type="entry name" value="Actin, Chain A, domain 4"/>
    <property type="match status" value="1"/>
</dbReference>
<feature type="compositionally biased region" description="Basic residues" evidence="4">
    <location>
        <begin position="822"/>
        <end position="832"/>
    </location>
</feature>
<evidence type="ECO:0000256" key="2">
    <source>
        <dbReference type="ARBA" id="ARBA00022840"/>
    </source>
</evidence>
<evidence type="ECO:0000256" key="1">
    <source>
        <dbReference type="ARBA" id="ARBA00022741"/>
    </source>
</evidence>
<gene>
    <name evidence="6" type="ORF">CYFA0S_12e00254g</name>
</gene>
<evidence type="ECO:0000256" key="3">
    <source>
        <dbReference type="ARBA" id="ARBA00023186"/>
    </source>
</evidence>
<evidence type="ECO:0000256" key="5">
    <source>
        <dbReference type="SAM" id="SignalP"/>
    </source>
</evidence>